<dbReference type="PANTHER" id="PTHR12904:SF23">
    <property type="entry name" value="PROTEIN ZER-1 HOMOLOG"/>
    <property type="match status" value="1"/>
</dbReference>
<sequence>MSRILITSIIVSLMTAVLYAEEKASLTPAEKQAIAQIQKSGGQAMAVAQNDLRLEVAFHLSGKPVTANTLKPLQQLPRLIHLNLRSTTFSDKEAPLLKNLKSLVKLHLEKTKVTNKGLANLKGLTNLEYLNLYGTQITDAGLVHLSGMKKLKRLYLWKTKTTPAGIAKLKKSLPKLTVISEVKLKIIPPKKKTPKKKTPKKKKPAKKKKLAKKK</sequence>
<dbReference type="InterPro" id="IPR051341">
    <property type="entry name" value="Zyg-11_UBL_adapter"/>
</dbReference>
<evidence type="ECO:0000313" key="2">
    <source>
        <dbReference type="EMBL" id="VAX38714.1"/>
    </source>
</evidence>
<protein>
    <recommendedName>
        <fullName evidence="3">Leucine Rich repeats (2 copies)</fullName>
    </recommendedName>
</protein>
<feature type="compositionally biased region" description="Basic residues" evidence="1">
    <location>
        <begin position="188"/>
        <end position="214"/>
    </location>
</feature>
<proteinExistence type="predicted"/>
<dbReference type="AlphaFoldDB" id="A0A3B1DRG2"/>
<organism evidence="2">
    <name type="scientific">hydrothermal vent metagenome</name>
    <dbReference type="NCBI Taxonomy" id="652676"/>
    <lineage>
        <taxon>unclassified sequences</taxon>
        <taxon>metagenomes</taxon>
        <taxon>ecological metagenomes</taxon>
    </lineage>
</organism>
<evidence type="ECO:0000256" key="1">
    <source>
        <dbReference type="SAM" id="MobiDB-lite"/>
    </source>
</evidence>
<dbReference type="InterPro" id="IPR032675">
    <property type="entry name" value="LRR_dom_sf"/>
</dbReference>
<dbReference type="SUPFAM" id="SSF52047">
    <property type="entry name" value="RNI-like"/>
    <property type="match status" value="1"/>
</dbReference>
<evidence type="ECO:0008006" key="3">
    <source>
        <dbReference type="Google" id="ProtNLM"/>
    </source>
</evidence>
<dbReference type="PANTHER" id="PTHR12904">
    <property type="match status" value="1"/>
</dbReference>
<name>A0A3B1DRG2_9ZZZZ</name>
<gene>
    <name evidence="2" type="ORF">MNBD_PLANCTO02-2625</name>
</gene>
<accession>A0A3B1DRG2</accession>
<feature type="region of interest" description="Disordered" evidence="1">
    <location>
        <begin position="187"/>
        <end position="214"/>
    </location>
</feature>
<dbReference type="Gene3D" id="3.80.10.10">
    <property type="entry name" value="Ribonuclease Inhibitor"/>
    <property type="match status" value="1"/>
</dbReference>
<reference evidence="2" key="1">
    <citation type="submission" date="2018-06" db="EMBL/GenBank/DDBJ databases">
        <authorList>
            <person name="Zhirakovskaya E."/>
        </authorList>
    </citation>
    <scope>NUCLEOTIDE SEQUENCE</scope>
</reference>
<dbReference type="EMBL" id="UOGL01000251">
    <property type="protein sequence ID" value="VAX38714.1"/>
    <property type="molecule type" value="Genomic_DNA"/>
</dbReference>